<dbReference type="PANTHER" id="PTHR43806">
    <property type="entry name" value="PEPTIDASE S8"/>
    <property type="match status" value="1"/>
</dbReference>
<feature type="domain" description="Peptidase S8/S53" evidence="6">
    <location>
        <begin position="38"/>
        <end position="236"/>
    </location>
</feature>
<protein>
    <submittedName>
        <fullName evidence="7">S8 family serine peptidase</fullName>
    </submittedName>
</protein>
<dbReference type="InterPro" id="IPR036852">
    <property type="entry name" value="Peptidase_S8/S53_dom_sf"/>
</dbReference>
<dbReference type="GO" id="GO:0004252">
    <property type="term" value="F:serine-type endopeptidase activity"/>
    <property type="evidence" value="ECO:0007669"/>
    <property type="project" value="InterPro"/>
</dbReference>
<keyword evidence="2" id="KW-0645">Protease</keyword>
<dbReference type="GO" id="GO:0006508">
    <property type="term" value="P:proteolysis"/>
    <property type="evidence" value="ECO:0007669"/>
    <property type="project" value="UniProtKB-KW"/>
</dbReference>
<comment type="similarity">
    <text evidence="1 5">Belongs to the peptidase S8 family.</text>
</comment>
<dbReference type="PANTHER" id="PTHR43806:SF11">
    <property type="entry name" value="CEREVISIN-RELATED"/>
    <property type="match status" value="1"/>
</dbReference>
<evidence type="ECO:0000256" key="4">
    <source>
        <dbReference type="ARBA" id="ARBA00022825"/>
    </source>
</evidence>
<evidence type="ECO:0000256" key="1">
    <source>
        <dbReference type="ARBA" id="ARBA00011073"/>
    </source>
</evidence>
<evidence type="ECO:0000259" key="6">
    <source>
        <dbReference type="Pfam" id="PF00082"/>
    </source>
</evidence>
<keyword evidence="4" id="KW-0720">Serine protease</keyword>
<gene>
    <name evidence="7" type="ORF">PO878_14625</name>
</gene>
<keyword evidence="8" id="KW-1185">Reference proteome</keyword>
<dbReference type="Pfam" id="PF00082">
    <property type="entry name" value="Peptidase_S8"/>
    <property type="match status" value="1"/>
</dbReference>
<keyword evidence="3" id="KW-0378">Hydrolase</keyword>
<name>A0AAF0BR06_9ACTN</name>
<proteinExistence type="inferred from homology"/>
<organism evidence="7 8">
    <name type="scientific">Iamia majanohamensis</name>
    <dbReference type="NCBI Taxonomy" id="467976"/>
    <lineage>
        <taxon>Bacteria</taxon>
        <taxon>Bacillati</taxon>
        <taxon>Actinomycetota</taxon>
        <taxon>Acidimicrobiia</taxon>
        <taxon>Acidimicrobiales</taxon>
        <taxon>Iamiaceae</taxon>
        <taxon>Iamia</taxon>
    </lineage>
</organism>
<dbReference type="SUPFAM" id="SSF52743">
    <property type="entry name" value="Subtilisin-like"/>
    <property type="match status" value="1"/>
</dbReference>
<dbReference type="PROSITE" id="PS51892">
    <property type="entry name" value="SUBTILASE"/>
    <property type="match status" value="1"/>
</dbReference>
<evidence type="ECO:0000256" key="5">
    <source>
        <dbReference type="PROSITE-ProRule" id="PRU01240"/>
    </source>
</evidence>
<dbReference type="RefSeq" id="WP_272735263.1">
    <property type="nucleotide sequence ID" value="NZ_CP116942.1"/>
</dbReference>
<accession>A0AAF0BR06</accession>
<dbReference type="KEGG" id="ima:PO878_14625"/>
<comment type="caution">
    <text evidence="5">Lacks conserved residue(s) required for the propagation of feature annotation.</text>
</comment>
<dbReference type="Proteomes" id="UP001216390">
    <property type="component" value="Chromosome"/>
</dbReference>
<evidence type="ECO:0000256" key="2">
    <source>
        <dbReference type="ARBA" id="ARBA00022670"/>
    </source>
</evidence>
<dbReference type="InterPro" id="IPR000209">
    <property type="entry name" value="Peptidase_S8/S53_dom"/>
</dbReference>
<evidence type="ECO:0000313" key="7">
    <source>
        <dbReference type="EMBL" id="WCO65736.1"/>
    </source>
</evidence>
<dbReference type="Gene3D" id="3.40.50.200">
    <property type="entry name" value="Peptidase S8/S53 domain"/>
    <property type="match status" value="1"/>
</dbReference>
<sequence>MVALGGLVVGGLAVAVAGAGSPDDGLDPSCDRRTSPEPVVAVIDSGVVPLPVVVPRLAAPRIDLTGEEAGRPDPHGTAMAGIVADRAPEARLLDVRVLDEDGRAPADRLAAGVARAVDEGAEVVNVSAEVPAGHPPLVAALRRADREGAVVVLAAGNEGRDLDDDPSWAPVAALPCVVVVGAGDGDGELLGASNRGERTLDVVAPGASVATTGPDGAPTTAVGTSAAAAVVSGRLAAG</sequence>
<dbReference type="AlphaFoldDB" id="A0AAF0BR06"/>
<reference evidence="7" key="1">
    <citation type="submission" date="2023-01" db="EMBL/GenBank/DDBJ databases">
        <title>The diversity of Class Acidimicrobiia in South China Sea sediment environments and the proposal of Iamia marina sp. nov., a novel species of the genus Iamia.</title>
        <authorList>
            <person name="He Y."/>
            <person name="Tian X."/>
        </authorList>
    </citation>
    <scope>NUCLEOTIDE SEQUENCE</scope>
    <source>
        <strain evidence="7">DSM 19957</strain>
    </source>
</reference>
<evidence type="ECO:0000256" key="3">
    <source>
        <dbReference type="ARBA" id="ARBA00022801"/>
    </source>
</evidence>
<evidence type="ECO:0000313" key="8">
    <source>
        <dbReference type="Proteomes" id="UP001216390"/>
    </source>
</evidence>
<dbReference type="EMBL" id="CP116942">
    <property type="protein sequence ID" value="WCO65736.1"/>
    <property type="molecule type" value="Genomic_DNA"/>
</dbReference>
<dbReference type="InterPro" id="IPR050131">
    <property type="entry name" value="Peptidase_S8_subtilisin-like"/>
</dbReference>